<dbReference type="Proteomes" id="UP000440732">
    <property type="component" value="Unassembled WGS sequence"/>
</dbReference>
<dbReference type="EMBL" id="QXGA01004538">
    <property type="protein sequence ID" value="KAE9072616.1"/>
    <property type="molecule type" value="Genomic_DNA"/>
</dbReference>
<gene>
    <name evidence="2" type="ORF">PF006_g28890</name>
</gene>
<comment type="caution">
    <text evidence="2">The sequence shown here is derived from an EMBL/GenBank/DDBJ whole genome shotgun (WGS) entry which is preliminary data.</text>
</comment>
<evidence type="ECO:0000256" key="1">
    <source>
        <dbReference type="SAM" id="MobiDB-lite"/>
    </source>
</evidence>
<feature type="region of interest" description="Disordered" evidence="1">
    <location>
        <begin position="1"/>
        <end position="79"/>
    </location>
</feature>
<proteinExistence type="predicted"/>
<evidence type="ECO:0000313" key="2">
    <source>
        <dbReference type="EMBL" id="KAE9072616.1"/>
    </source>
</evidence>
<evidence type="ECO:0000313" key="3">
    <source>
        <dbReference type="Proteomes" id="UP000440732"/>
    </source>
</evidence>
<accession>A0A6A3QBI2</accession>
<sequence>MNKMGANDTAEEINTAGATDTTEELDTAGATSILEANDTGGEGPGEGEGRSEGERRDSGEQHGRVNGSTVVSSTAEATVDERRACARRKLATFFGLSASVACLST</sequence>
<reference evidence="2 3" key="1">
    <citation type="submission" date="2018-08" db="EMBL/GenBank/DDBJ databases">
        <title>Genomic investigation of the strawberry pathogen Phytophthora fragariae indicates pathogenicity is determined by transcriptional variation in three key races.</title>
        <authorList>
            <person name="Adams T.M."/>
            <person name="Armitage A.D."/>
            <person name="Sobczyk M.K."/>
            <person name="Bates H.J."/>
            <person name="Dunwell J.M."/>
            <person name="Nellist C.F."/>
            <person name="Harrison R.J."/>
        </authorList>
    </citation>
    <scope>NUCLEOTIDE SEQUENCE [LARGE SCALE GENOMIC DNA]</scope>
    <source>
        <strain evidence="2 3">NOV-5</strain>
    </source>
</reference>
<name>A0A6A3QBI2_9STRA</name>
<feature type="compositionally biased region" description="Basic and acidic residues" evidence="1">
    <location>
        <begin position="47"/>
        <end position="63"/>
    </location>
</feature>
<protein>
    <submittedName>
        <fullName evidence="2">Uncharacterized protein</fullName>
    </submittedName>
</protein>
<dbReference type="AlphaFoldDB" id="A0A6A3QBI2"/>
<organism evidence="2 3">
    <name type="scientific">Phytophthora fragariae</name>
    <dbReference type="NCBI Taxonomy" id="53985"/>
    <lineage>
        <taxon>Eukaryota</taxon>
        <taxon>Sar</taxon>
        <taxon>Stramenopiles</taxon>
        <taxon>Oomycota</taxon>
        <taxon>Peronosporomycetes</taxon>
        <taxon>Peronosporales</taxon>
        <taxon>Peronosporaceae</taxon>
        <taxon>Phytophthora</taxon>
    </lineage>
</organism>
<feature type="compositionally biased region" description="Polar residues" evidence="1">
    <location>
        <begin position="66"/>
        <end position="76"/>
    </location>
</feature>